<dbReference type="Proteomes" id="UP001500212">
    <property type="component" value="Unassembled WGS sequence"/>
</dbReference>
<gene>
    <name evidence="6" type="ORF">GCM10023195_04460</name>
</gene>
<comment type="similarity">
    <text evidence="1">Belongs to the LysR transcriptional regulatory family.</text>
</comment>
<dbReference type="InterPro" id="IPR036390">
    <property type="entry name" value="WH_DNA-bd_sf"/>
</dbReference>
<dbReference type="Pfam" id="PF00126">
    <property type="entry name" value="HTH_1"/>
    <property type="match status" value="1"/>
</dbReference>
<dbReference type="SUPFAM" id="SSF46785">
    <property type="entry name" value="Winged helix' DNA-binding domain"/>
    <property type="match status" value="1"/>
</dbReference>
<sequence length="313" mass="35150">MELRQLRYFVILAEELHFGRAAQRHHIGQSALSQQLRLLERELGVRLLDRSTHHVKLTGCGKTFLAEARKILAQVDRAVALARSERERPTLRVGILDPSYDSMPLVLNEVQERFPDLKIHQVGASLPQQYQWLSDGRLDVGFGRAFLTPPEIASKVFRLDRLGVLVSADHRLAGMETVPVKMLADERVMLSDDDQTPEFNQLVIELCRSADVVPTPYHGSSDHVHGALLPVSRGRCVYCVPASGVPASPQVVWRRLVGPDAVYPWSVLWRTGDKSSHVRAVVECAMKLARERGWLLDGARTERPQHVYAQVGI</sequence>
<evidence type="ECO:0000256" key="1">
    <source>
        <dbReference type="ARBA" id="ARBA00009437"/>
    </source>
</evidence>
<dbReference type="InterPro" id="IPR036388">
    <property type="entry name" value="WH-like_DNA-bd_sf"/>
</dbReference>
<accession>A0ABP8TDH8</accession>
<dbReference type="SUPFAM" id="SSF53850">
    <property type="entry name" value="Periplasmic binding protein-like II"/>
    <property type="match status" value="1"/>
</dbReference>
<organism evidence="6 7">
    <name type="scientific">Actinoallomurus liliacearum</name>
    <dbReference type="NCBI Taxonomy" id="1080073"/>
    <lineage>
        <taxon>Bacteria</taxon>
        <taxon>Bacillati</taxon>
        <taxon>Actinomycetota</taxon>
        <taxon>Actinomycetes</taxon>
        <taxon>Streptosporangiales</taxon>
        <taxon>Thermomonosporaceae</taxon>
        <taxon>Actinoallomurus</taxon>
    </lineage>
</organism>
<evidence type="ECO:0000256" key="4">
    <source>
        <dbReference type="ARBA" id="ARBA00023163"/>
    </source>
</evidence>
<keyword evidence="3" id="KW-0238">DNA-binding</keyword>
<keyword evidence="4" id="KW-0804">Transcription</keyword>
<dbReference type="PROSITE" id="PS50931">
    <property type="entry name" value="HTH_LYSR"/>
    <property type="match status" value="1"/>
</dbReference>
<keyword evidence="7" id="KW-1185">Reference proteome</keyword>
<evidence type="ECO:0000256" key="2">
    <source>
        <dbReference type="ARBA" id="ARBA00023015"/>
    </source>
</evidence>
<dbReference type="InterPro" id="IPR000847">
    <property type="entry name" value="LysR_HTH_N"/>
</dbReference>
<dbReference type="Gene3D" id="3.40.190.10">
    <property type="entry name" value="Periplasmic binding protein-like II"/>
    <property type="match status" value="2"/>
</dbReference>
<reference evidence="7" key="1">
    <citation type="journal article" date="2019" name="Int. J. Syst. Evol. Microbiol.">
        <title>The Global Catalogue of Microorganisms (GCM) 10K type strain sequencing project: providing services to taxonomists for standard genome sequencing and annotation.</title>
        <authorList>
            <consortium name="The Broad Institute Genomics Platform"/>
            <consortium name="The Broad Institute Genome Sequencing Center for Infectious Disease"/>
            <person name="Wu L."/>
            <person name="Ma J."/>
        </authorList>
    </citation>
    <scope>NUCLEOTIDE SEQUENCE [LARGE SCALE GENOMIC DNA]</scope>
    <source>
        <strain evidence="7">JCM 17938</strain>
    </source>
</reference>
<dbReference type="Gene3D" id="1.10.10.10">
    <property type="entry name" value="Winged helix-like DNA-binding domain superfamily/Winged helix DNA-binding domain"/>
    <property type="match status" value="1"/>
</dbReference>
<evidence type="ECO:0000256" key="3">
    <source>
        <dbReference type="ARBA" id="ARBA00023125"/>
    </source>
</evidence>
<evidence type="ECO:0000259" key="5">
    <source>
        <dbReference type="PROSITE" id="PS50931"/>
    </source>
</evidence>
<dbReference type="PRINTS" id="PR00039">
    <property type="entry name" value="HTHLYSR"/>
</dbReference>
<dbReference type="CDD" id="cd08414">
    <property type="entry name" value="PBP2_LTTR_aromatics_like"/>
    <property type="match status" value="1"/>
</dbReference>
<dbReference type="PANTHER" id="PTHR30346">
    <property type="entry name" value="TRANSCRIPTIONAL DUAL REGULATOR HCAR-RELATED"/>
    <property type="match status" value="1"/>
</dbReference>
<protein>
    <submittedName>
        <fullName evidence="6">LysR substrate-binding domain-containing protein</fullName>
    </submittedName>
</protein>
<comment type="caution">
    <text evidence="6">The sequence shown here is derived from an EMBL/GenBank/DDBJ whole genome shotgun (WGS) entry which is preliminary data.</text>
</comment>
<dbReference type="RefSeq" id="WP_345347269.1">
    <property type="nucleotide sequence ID" value="NZ_BAABHJ010000001.1"/>
</dbReference>
<evidence type="ECO:0000313" key="7">
    <source>
        <dbReference type="Proteomes" id="UP001500212"/>
    </source>
</evidence>
<evidence type="ECO:0000313" key="6">
    <source>
        <dbReference type="EMBL" id="GAA4601648.1"/>
    </source>
</evidence>
<proteinExistence type="inferred from homology"/>
<dbReference type="InterPro" id="IPR005119">
    <property type="entry name" value="LysR_subst-bd"/>
</dbReference>
<dbReference type="PANTHER" id="PTHR30346:SF0">
    <property type="entry name" value="HCA OPERON TRANSCRIPTIONAL ACTIVATOR HCAR"/>
    <property type="match status" value="1"/>
</dbReference>
<name>A0ABP8TDH8_9ACTN</name>
<keyword evidence="2" id="KW-0805">Transcription regulation</keyword>
<dbReference type="EMBL" id="BAABHJ010000001">
    <property type="protein sequence ID" value="GAA4601648.1"/>
    <property type="molecule type" value="Genomic_DNA"/>
</dbReference>
<feature type="domain" description="HTH lysR-type" evidence="5">
    <location>
        <begin position="1"/>
        <end position="58"/>
    </location>
</feature>
<dbReference type="Pfam" id="PF03466">
    <property type="entry name" value="LysR_substrate"/>
    <property type="match status" value="1"/>
</dbReference>